<accession>A0AB38TPH9</accession>
<dbReference type="AlphaFoldDB" id="A0AB38TPH9"/>
<evidence type="ECO:0000313" key="1">
    <source>
        <dbReference type="EMBL" id="UWX70353.1"/>
    </source>
</evidence>
<protein>
    <submittedName>
        <fullName evidence="1">Uncharacterized protein</fullName>
    </submittedName>
</protein>
<evidence type="ECO:0000313" key="2">
    <source>
        <dbReference type="Proteomes" id="UP001059745"/>
    </source>
</evidence>
<name>A0AB38TPH9_BURGA</name>
<organism evidence="1 2">
    <name type="scientific">Burkholderia gladioli</name>
    <name type="common">Pseudomonas marginata</name>
    <name type="synonym">Phytomonas marginata</name>
    <dbReference type="NCBI Taxonomy" id="28095"/>
    <lineage>
        <taxon>Bacteria</taxon>
        <taxon>Pseudomonadati</taxon>
        <taxon>Pseudomonadota</taxon>
        <taxon>Betaproteobacteria</taxon>
        <taxon>Burkholderiales</taxon>
        <taxon>Burkholderiaceae</taxon>
        <taxon>Burkholderia</taxon>
    </lineage>
</organism>
<dbReference type="Proteomes" id="UP001059745">
    <property type="component" value="Chromosome 1"/>
</dbReference>
<dbReference type="RefSeq" id="WP_260531325.1">
    <property type="nucleotide sequence ID" value="NZ_CP104214.1"/>
</dbReference>
<reference evidence="1" key="1">
    <citation type="submission" date="2022-09" db="EMBL/GenBank/DDBJ databases">
        <title>Genomic of Burkholderia gladioli.</title>
        <authorList>
            <person name="Wu H."/>
        </authorList>
    </citation>
    <scope>NUCLEOTIDE SEQUENCE</scope>
    <source>
        <strain evidence="1">ZN-S4</strain>
    </source>
</reference>
<proteinExistence type="predicted"/>
<dbReference type="EMBL" id="CP104214">
    <property type="protein sequence ID" value="UWX70353.1"/>
    <property type="molecule type" value="Genomic_DNA"/>
</dbReference>
<gene>
    <name evidence="1" type="ORF">NYZ96_00815</name>
</gene>
<sequence length="106" mass="11286">MPLLASSWGVLRGAQLARGERLSGCELVDPVRWRRPRPGDQMAAGRAPGRGAVVALGLSRAASAWPAPSWSTWCAGAGRGRVIRWPPGAHLVAVSYSSWGCRAARR</sequence>